<dbReference type="Proteomes" id="UP000234681">
    <property type="component" value="Chromosome 10"/>
</dbReference>
<dbReference type="EMBL" id="CH473948">
    <property type="protein sequence ID" value="EDM05942.1"/>
    <property type="molecule type" value="Genomic_DNA"/>
</dbReference>
<organism evidence="2 3">
    <name type="scientific">Rattus norvegicus</name>
    <name type="common">Rat</name>
    <dbReference type="NCBI Taxonomy" id="10116"/>
    <lineage>
        <taxon>Eukaryota</taxon>
        <taxon>Metazoa</taxon>
        <taxon>Chordata</taxon>
        <taxon>Craniata</taxon>
        <taxon>Vertebrata</taxon>
        <taxon>Euteleostomi</taxon>
        <taxon>Mammalia</taxon>
        <taxon>Eutheria</taxon>
        <taxon>Euarchontoglires</taxon>
        <taxon>Glires</taxon>
        <taxon>Rodentia</taxon>
        <taxon>Myomorpha</taxon>
        <taxon>Muroidea</taxon>
        <taxon>Muridae</taxon>
        <taxon>Murinae</taxon>
        <taxon>Rattus</taxon>
    </lineage>
</organism>
<gene>
    <name evidence="2" type="ORF">rCG_35415</name>
</gene>
<feature type="region of interest" description="Disordered" evidence="1">
    <location>
        <begin position="1"/>
        <end position="41"/>
    </location>
</feature>
<protein>
    <submittedName>
        <fullName evidence="2">RCG35415</fullName>
    </submittedName>
</protein>
<evidence type="ECO:0000256" key="1">
    <source>
        <dbReference type="SAM" id="MobiDB-lite"/>
    </source>
</evidence>
<dbReference type="AlphaFoldDB" id="A6HIT7"/>
<evidence type="ECO:0000313" key="3">
    <source>
        <dbReference type="Proteomes" id="UP000234681"/>
    </source>
</evidence>
<name>A6HIT7_RAT</name>
<sequence length="41" mass="4692">MRRASGRHMCQPLTPDAPDWLRYSEGATQASLSEDREKEQS</sequence>
<proteinExistence type="predicted"/>
<evidence type="ECO:0000313" key="2">
    <source>
        <dbReference type="EMBL" id="EDM05942.1"/>
    </source>
</evidence>
<accession>A6HIT7</accession>
<reference evidence="2 3" key="1">
    <citation type="submission" date="2005-07" db="EMBL/GenBank/DDBJ databases">
        <authorList>
            <person name="Mural R.J."/>
            <person name="Li P.W."/>
            <person name="Adams M.D."/>
            <person name="Amanatides P.G."/>
            <person name="Baden-Tillson H."/>
            <person name="Barnstead M."/>
            <person name="Chin S.H."/>
            <person name="Dew I."/>
            <person name="Evans C.A."/>
            <person name="Ferriera S."/>
            <person name="Flanigan M."/>
            <person name="Fosler C."/>
            <person name="Glodek A."/>
            <person name="Gu Z."/>
            <person name="Holt R.A."/>
            <person name="Jennings D."/>
            <person name="Kraft C.L."/>
            <person name="Lu F."/>
            <person name="Nguyen T."/>
            <person name="Nusskern D.R."/>
            <person name="Pfannkoch C.M."/>
            <person name="Sitter C."/>
            <person name="Sutton G.G."/>
            <person name="Venter J.C."/>
            <person name="Wang Z."/>
            <person name="Woodage T."/>
            <person name="Zheng X.H."/>
            <person name="Zhong F."/>
        </authorList>
    </citation>
    <scope>NUCLEOTIDE SEQUENCE [LARGE SCALE GENOMIC DNA]</scope>
    <source>
        <strain>BN</strain>
        <strain evidence="3">Sprague-Dawley</strain>
    </source>
</reference>